<dbReference type="Pfam" id="PF01551">
    <property type="entry name" value="Peptidase_M23"/>
    <property type="match status" value="1"/>
</dbReference>
<comment type="caution">
    <text evidence="2">The sequence shown here is derived from an EMBL/GenBank/DDBJ whole genome shotgun (WGS) entry which is preliminary data.</text>
</comment>
<dbReference type="InterPro" id="IPR050570">
    <property type="entry name" value="Cell_wall_metabolism_enzyme"/>
</dbReference>
<protein>
    <submittedName>
        <fullName evidence="2">M23 family metallopeptidase</fullName>
    </submittedName>
</protein>
<proteinExistence type="predicted"/>
<gene>
    <name evidence="2" type="ORF">H8718_13925</name>
</gene>
<evidence type="ECO:0000313" key="3">
    <source>
        <dbReference type="Proteomes" id="UP000655830"/>
    </source>
</evidence>
<dbReference type="InterPro" id="IPR016047">
    <property type="entry name" value="M23ase_b-sheet_dom"/>
</dbReference>
<name>A0A926ELP5_9FIRM</name>
<dbReference type="InterPro" id="IPR011055">
    <property type="entry name" value="Dup_hybrid_motif"/>
</dbReference>
<dbReference type="Gene3D" id="2.70.70.10">
    <property type="entry name" value="Glucose Permease (Domain IIA)"/>
    <property type="match status" value="1"/>
</dbReference>
<dbReference type="SUPFAM" id="SSF51261">
    <property type="entry name" value="Duplicated hybrid motif"/>
    <property type="match status" value="1"/>
</dbReference>
<reference evidence="2" key="1">
    <citation type="submission" date="2020-08" db="EMBL/GenBank/DDBJ databases">
        <title>Genome public.</title>
        <authorList>
            <person name="Liu C."/>
            <person name="Sun Q."/>
        </authorList>
    </citation>
    <scope>NUCLEOTIDE SEQUENCE</scope>
    <source>
        <strain evidence="2">NSJ-12</strain>
    </source>
</reference>
<accession>A0A926ELP5</accession>
<sequence>MINRKWMKIAGGIALTLTLSLQASNYIILDDSLVFPFERKDGFFVSPVQCKTELLAPFDELRGSYRHEGIDLEVEFGTPLYAIEDGKIIKAAPDSKGVDAGGGHMVFIDHGNGVQSRYMHLSTYTVRTGDEVKAGDVIGFSGDSGDATKALLHYELRVDDVPVDPTFILESNDMFGMEEIPFLVPQT</sequence>
<dbReference type="PANTHER" id="PTHR21666">
    <property type="entry name" value="PEPTIDASE-RELATED"/>
    <property type="match status" value="1"/>
</dbReference>
<dbReference type="EMBL" id="JACRSY010000024">
    <property type="protein sequence ID" value="MBC8580617.1"/>
    <property type="molecule type" value="Genomic_DNA"/>
</dbReference>
<organism evidence="2 3">
    <name type="scientific">Zhenhengia yiwuensis</name>
    <dbReference type="NCBI Taxonomy" id="2763666"/>
    <lineage>
        <taxon>Bacteria</taxon>
        <taxon>Bacillati</taxon>
        <taxon>Bacillota</taxon>
        <taxon>Clostridia</taxon>
        <taxon>Lachnospirales</taxon>
        <taxon>Lachnospiraceae</taxon>
        <taxon>Zhenhengia</taxon>
    </lineage>
</organism>
<dbReference type="AlphaFoldDB" id="A0A926ELP5"/>
<evidence type="ECO:0000313" key="2">
    <source>
        <dbReference type="EMBL" id="MBC8580617.1"/>
    </source>
</evidence>
<feature type="domain" description="M23ase beta-sheet core" evidence="1">
    <location>
        <begin position="66"/>
        <end position="165"/>
    </location>
</feature>
<dbReference type="RefSeq" id="WP_177671034.1">
    <property type="nucleotide sequence ID" value="NZ_JACRSY010000024.1"/>
</dbReference>
<dbReference type="PANTHER" id="PTHR21666:SF270">
    <property type="entry name" value="MUREIN HYDROLASE ACTIVATOR ENVC"/>
    <property type="match status" value="1"/>
</dbReference>
<keyword evidence="3" id="KW-1185">Reference proteome</keyword>
<dbReference type="CDD" id="cd12797">
    <property type="entry name" value="M23_peptidase"/>
    <property type="match status" value="1"/>
</dbReference>
<dbReference type="GO" id="GO:0004222">
    <property type="term" value="F:metalloendopeptidase activity"/>
    <property type="evidence" value="ECO:0007669"/>
    <property type="project" value="TreeGrafter"/>
</dbReference>
<evidence type="ECO:0000259" key="1">
    <source>
        <dbReference type="Pfam" id="PF01551"/>
    </source>
</evidence>
<dbReference type="Proteomes" id="UP000655830">
    <property type="component" value="Unassembled WGS sequence"/>
</dbReference>